<organism evidence="2 3">
    <name type="scientific">Dendrobium thyrsiflorum</name>
    <name type="common">Pinecone-like raceme dendrobium</name>
    <name type="synonym">Orchid</name>
    <dbReference type="NCBI Taxonomy" id="117978"/>
    <lineage>
        <taxon>Eukaryota</taxon>
        <taxon>Viridiplantae</taxon>
        <taxon>Streptophyta</taxon>
        <taxon>Embryophyta</taxon>
        <taxon>Tracheophyta</taxon>
        <taxon>Spermatophyta</taxon>
        <taxon>Magnoliopsida</taxon>
        <taxon>Liliopsida</taxon>
        <taxon>Asparagales</taxon>
        <taxon>Orchidaceae</taxon>
        <taxon>Epidendroideae</taxon>
        <taxon>Malaxideae</taxon>
        <taxon>Dendrobiinae</taxon>
        <taxon>Dendrobium</taxon>
    </lineage>
</organism>
<evidence type="ECO:0000313" key="3">
    <source>
        <dbReference type="Proteomes" id="UP001552299"/>
    </source>
</evidence>
<dbReference type="Proteomes" id="UP001552299">
    <property type="component" value="Unassembled WGS sequence"/>
</dbReference>
<protein>
    <submittedName>
        <fullName evidence="2">Uncharacterized protein</fullName>
    </submittedName>
</protein>
<evidence type="ECO:0000313" key="2">
    <source>
        <dbReference type="EMBL" id="KAL0905613.1"/>
    </source>
</evidence>
<reference evidence="2 3" key="1">
    <citation type="journal article" date="2024" name="Plant Biotechnol. J.">
        <title>Dendrobium thyrsiflorum genome and its molecular insights into genes involved in important horticultural traits.</title>
        <authorList>
            <person name="Chen B."/>
            <person name="Wang J.Y."/>
            <person name="Zheng P.J."/>
            <person name="Li K.L."/>
            <person name="Liang Y.M."/>
            <person name="Chen X.F."/>
            <person name="Zhang C."/>
            <person name="Zhao X."/>
            <person name="He X."/>
            <person name="Zhang G.Q."/>
            <person name="Liu Z.J."/>
            <person name="Xu Q."/>
        </authorList>
    </citation>
    <scope>NUCLEOTIDE SEQUENCE [LARGE SCALE GENOMIC DNA]</scope>
    <source>
        <strain evidence="2">GZMU011</strain>
    </source>
</reference>
<evidence type="ECO:0000256" key="1">
    <source>
        <dbReference type="SAM" id="MobiDB-lite"/>
    </source>
</evidence>
<proteinExistence type="predicted"/>
<accession>A0ABD0U1B5</accession>
<sequence>MKALLYHFLFSFNVHGYSIPSQYYKEISLTLTRRSLSPTNCRPLSIQTAGLLLQTAAALSLPLSLFSTCLLPPRKAKVDHGFIFDEQGRTDIFRSLFFDVYFGADKTIDGYIDRILYQLTLSIEEHIRPGCWIVISHPPPPPPGTFPSTKVLRLLPPSGDLLHRVVHLLPPSLRAQEWNHQTDQRNIRSNPQAQVGSRGPDASTLKIYKREMQRALQRSEHEEILTSKSNKNGSNEHEFKKHLKIWDSLRLRFAFNTAIIGSFGVSSFVDLYNGVADLVANRLIHIMVADPVANKKGEFGSRIQVHGRYRTRFNTPRLKGWERVSSHSDKYVTYEFTPCTANIIDELLPTTLERMGLGSLLVALNGWQARSTRNVVKAADEALLDRPERACMGVLSPHVMYKPEKRYLVEWLTARSNDNPNRIFGMIINGSSKLLQTARFSYERKWRLRRKKCGEEI</sequence>
<keyword evidence="3" id="KW-1185">Reference proteome</keyword>
<comment type="caution">
    <text evidence="2">The sequence shown here is derived from an EMBL/GenBank/DDBJ whole genome shotgun (WGS) entry which is preliminary data.</text>
</comment>
<dbReference type="EMBL" id="JANQDX010000018">
    <property type="protein sequence ID" value="KAL0905613.1"/>
    <property type="molecule type" value="Genomic_DNA"/>
</dbReference>
<dbReference type="AlphaFoldDB" id="A0ABD0U1B5"/>
<gene>
    <name evidence="2" type="ORF">M5K25_024046</name>
</gene>
<feature type="region of interest" description="Disordered" evidence="1">
    <location>
        <begin position="179"/>
        <end position="201"/>
    </location>
</feature>
<name>A0ABD0U1B5_DENTH</name>